<evidence type="ECO:0000313" key="2">
    <source>
        <dbReference type="Proteomes" id="UP001165042"/>
    </source>
</evidence>
<accession>A0A9W6V794</accession>
<dbReference type="EMBL" id="BSSD01000001">
    <property type="protein sequence ID" value="GLW89749.1"/>
    <property type="molecule type" value="Genomic_DNA"/>
</dbReference>
<proteinExistence type="predicted"/>
<dbReference type="Gene3D" id="3.30.70.1210">
    <property type="entry name" value="Crispr-associated protein, domain 2"/>
    <property type="match status" value="1"/>
</dbReference>
<protein>
    <submittedName>
        <fullName evidence="1">Type I-E CRISPR-associated protein Cas6/Cse3/CasE</fullName>
    </submittedName>
</protein>
<comment type="caution">
    <text evidence="1">The sequence shown here is derived from an EMBL/GenBank/DDBJ whole genome shotgun (WGS) entry which is preliminary data.</text>
</comment>
<organism evidence="1 2">
    <name type="scientific">Actinokineospora globicatena</name>
    <dbReference type="NCBI Taxonomy" id="103729"/>
    <lineage>
        <taxon>Bacteria</taxon>
        <taxon>Bacillati</taxon>
        <taxon>Actinomycetota</taxon>
        <taxon>Actinomycetes</taxon>
        <taxon>Pseudonocardiales</taxon>
        <taxon>Pseudonocardiaceae</taxon>
        <taxon>Actinokineospora</taxon>
    </lineage>
</organism>
<sequence>MYLTRFELNLTRRGTQHLLSSPQRVHAAVLACYPTAEREPTDAGRILWRVDQANLYILSPHVPDLTGMAEQAGWPTKTTWQTRDYTPLLNRLALGDTWSFRLTANPVRSTVLKEGKRSQRVGHVTATQQQTWLLDRVEQWGFTIPVGSHKEPELLLRDRRIWNFDRAGRKVTLSTVVFDGRLTVTDPAALRTALTHGMGSAKGYGCGLLTLAR</sequence>
<dbReference type="AlphaFoldDB" id="A0A9W6V794"/>
<dbReference type="Pfam" id="PF08798">
    <property type="entry name" value="CRISPR_assoc"/>
    <property type="match status" value="1"/>
</dbReference>
<evidence type="ECO:0000313" key="1">
    <source>
        <dbReference type="EMBL" id="GLW89749.1"/>
    </source>
</evidence>
<gene>
    <name evidence="1" type="ORF">Aglo03_05650</name>
</gene>
<keyword evidence="2" id="KW-1185">Reference proteome</keyword>
<dbReference type="InterPro" id="IPR010179">
    <property type="entry name" value="CRISPR-assoc_prot_Cse3"/>
</dbReference>
<dbReference type="RefSeq" id="WP_285607203.1">
    <property type="nucleotide sequence ID" value="NZ_BSSD01000001.1"/>
</dbReference>
<name>A0A9W6V794_9PSEU</name>
<dbReference type="SMART" id="SM01101">
    <property type="entry name" value="CRISPR_assoc"/>
    <property type="match status" value="1"/>
</dbReference>
<dbReference type="SUPFAM" id="SSF117987">
    <property type="entry name" value="CRISPR-associated protein"/>
    <property type="match status" value="2"/>
</dbReference>
<dbReference type="NCBIfam" id="TIGR01907">
    <property type="entry name" value="casE_Cse3"/>
    <property type="match status" value="1"/>
</dbReference>
<dbReference type="Gene3D" id="3.30.70.1200">
    <property type="entry name" value="Crispr-associated protein, domain 1"/>
    <property type="match status" value="1"/>
</dbReference>
<dbReference type="Proteomes" id="UP001165042">
    <property type="component" value="Unassembled WGS sequence"/>
</dbReference>
<reference evidence="1" key="1">
    <citation type="submission" date="2023-02" db="EMBL/GenBank/DDBJ databases">
        <title>Actinokineospora globicatena NBRC 15670.</title>
        <authorList>
            <person name="Ichikawa N."/>
            <person name="Sato H."/>
            <person name="Tonouchi N."/>
        </authorList>
    </citation>
    <scope>NUCLEOTIDE SEQUENCE</scope>
    <source>
        <strain evidence="1">NBRC 15670</strain>
    </source>
</reference>
<dbReference type="CDD" id="cd09727">
    <property type="entry name" value="Cas6_I-E"/>
    <property type="match status" value="1"/>
</dbReference>